<accession>A0ABS2TDV6</accession>
<protein>
    <submittedName>
        <fullName evidence="2">Uncharacterized protein</fullName>
    </submittedName>
</protein>
<evidence type="ECO:0000313" key="3">
    <source>
        <dbReference type="Proteomes" id="UP000705983"/>
    </source>
</evidence>
<keyword evidence="1" id="KW-1133">Transmembrane helix</keyword>
<reference evidence="3" key="1">
    <citation type="submission" date="2021-02" db="EMBL/GenBank/DDBJ databases">
        <title>Leucobacter sp. CX169.</title>
        <authorList>
            <person name="Cheng Y."/>
        </authorList>
    </citation>
    <scope>NUCLEOTIDE SEQUENCE [LARGE SCALE GENOMIC DNA]</scope>
    <source>
        <strain evidence="3">JY899</strain>
    </source>
</reference>
<keyword evidence="3" id="KW-1185">Reference proteome</keyword>
<organism evidence="2 3">
    <name type="scientific">Flaviflexus equikiangi</name>
    <dbReference type="NCBI Taxonomy" id="2758573"/>
    <lineage>
        <taxon>Bacteria</taxon>
        <taxon>Bacillati</taxon>
        <taxon>Actinomycetota</taxon>
        <taxon>Actinomycetes</taxon>
        <taxon>Actinomycetales</taxon>
        <taxon>Actinomycetaceae</taxon>
        <taxon>Flaviflexus</taxon>
    </lineage>
</organism>
<feature type="transmembrane region" description="Helical" evidence="1">
    <location>
        <begin position="27"/>
        <end position="48"/>
    </location>
</feature>
<name>A0ABS2TDV6_9ACTO</name>
<keyword evidence="1" id="KW-0472">Membrane</keyword>
<dbReference type="EMBL" id="JAFFJS010000001">
    <property type="protein sequence ID" value="MBM9432528.1"/>
    <property type="molecule type" value="Genomic_DNA"/>
</dbReference>
<dbReference type="RefSeq" id="WP_187996047.1">
    <property type="nucleotide sequence ID" value="NZ_JACEXG010000001.1"/>
</dbReference>
<sequence length="178" mass="19520">MKTLGDRPPESLLEDVVHDSDKAWRRWARSGVLAFFALVLLAAALGAFDLGTQRTAALGTAEVEVDYPVTTRAGLDLKVIVKVSDREGLPETLRIEIDQEYLDMFEDLLLVPEPSDQAALRGGIVRFEYELPAGSTHARLSIEGRASDRWEPSTSGTIRLVGSDGFDVGVPVTTWRLP</sequence>
<gene>
    <name evidence="2" type="ORF">JVW63_02265</name>
</gene>
<comment type="caution">
    <text evidence="2">The sequence shown here is derived from an EMBL/GenBank/DDBJ whole genome shotgun (WGS) entry which is preliminary data.</text>
</comment>
<keyword evidence="1" id="KW-0812">Transmembrane</keyword>
<evidence type="ECO:0000256" key="1">
    <source>
        <dbReference type="SAM" id="Phobius"/>
    </source>
</evidence>
<proteinExistence type="predicted"/>
<dbReference type="Proteomes" id="UP000705983">
    <property type="component" value="Unassembled WGS sequence"/>
</dbReference>
<evidence type="ECO:0000313" key="2">
    <source>
        <dbReference type="EMBL" id="MBM9432528.1"/>
    </source>
</evidence>